<organism evidence="3">
    <name type="scientific">Haptolina ericina</name>
    <dbReference type="NCBI Taxonomy" id="156174"/>
    <lineage>
        <taxon>Eukaryota</taxon>
        <taxon>Haptista</taxon>
        <taxon>Haptophyta</taxon>
        <taxon>Prymnesiophyceae</taxon>
        <taxon>Prymnesiales</taxon>
        <taxon>Prymnesiaceae</taxon>
        <taxon>Haptolina</taxon>
    </lineage>
</organism>
<evidence type="ECO:0000256" key="1">
    <source>
        <dbReference type="SAM" id="MobiDB-lite"/>
    </source>
</evidence>
<feature type="region of interest" description="Disordered" evidence="1">
    <location>
        <begin position="232"/>
        <end position="252"/>
    </location>
</feature>
<gene>
    <name evidence="3" type="ORF">HERI1096_LOCUS13338</name>
</gene>
<dbReference type="AlphaFoldDB" id="A0A7S3EWQ0"/>
<evidence type="ECO:0000313" key="3">
    <source>
        <dbReference type="EMBL" id="CAE0112678.1"/>
    </source>
</evidence>
<evidence type="ECO:0000256" key="2">
    <source>
        <dbReference type="SAM" id="Phobius"/>
    </source>
</evidence>
<keyword evidence="2" id="KW-0812">Transmembrane</keyword>
<name>A0A7S3EWQ0_9EUKA</name>
<accession>A0A7S3EWQ0</accession>
<keyword evidence="2" id="KW-1133">Transmembrane helix</keyword>
<sequence>MDPTCVKSDQGEKPSKRILTRGTSLDNRLSEIRRGNETGTQRISRTILSSAAVLLVAIILMCSSTIAIISTRPAAETHVKGATSGGALLLTADMKSVVGTGDVESVMPLANVSQLGPHGDYSRVKYVVIERVAGKTQGFTVIGYSWYNYTSMDFHLTPGGITLSMESEGLWLSKTDTDDILSGGAIAGRRLERRKMGWQVIAGAALLYVGKKVVDETAAYWVPKFWDWASEDKEPEGKGDGEEVEEGGGDSGFTTNCGCCYPEDRPCSCRDLGACG</sequence>
<dbReference type="EMBL" id="HBHX01023985">
    <property type="protein sequence ID" value="CAE0112678.1"/>
    <property type="molecule type" value="Transcribed_RNA"/>
</dbReference>
<feature type="transmembrane region" description="Helical" evidence="2">
    <location>
        <begin position="47"/>
        <end position="69"/>
    </location>
</feature>
<keyword evidence="2" id="KW-0472">Membrane</keyword>
<reference evidence="3" key="1">
    <citation type="submission" date="2021-01" db="EMBL/GenBank/DDBJ databases">
        <authorList>
            <person name="Corre E."/>
            <person name="Pelletier E."/>
            <person name="Niang G."/>
            <person name="Scheremetjew M."/>
            <person name="Finn R."/>
            <person name="Kale V."/>
            <person name="Holt S."/>
            <person name="Cochrane G."/>
            <person name="Meng A."/>
            <person name="Brown T."/>
            <person name="Cohen L."/>
        </authorList>
    </citation>
    <scope>NUCLEOTIDE SEQUENCE</scope>
    <source>
        <strain evidence="3">CCMP281</strain>
    </source>
</reference>
<proteinExistence type="predicted"/>
<protein>
    <submittedName>
        <fullName evidence="3">Uncharacterized protein</fullName>
    </submittedName>
</protein>
<feature type="compositionally biased region" description="Basic and acidic residues" evidence="1">
    <location>
        <begin position="232"/>
        <end position="241"/>
    </location>
</feature>